<organism evidence="4">
    <name type="scientific">bioreactor metagenome</name>
    <dbReference type="NCBI Taxonomy" id="1076179"/>
    <lineage>
        <taxon>unclassified sequences</taxon>
        <taxon>metagenomes</taxon>
        <taxon>ecological metagenomes</taxon>
    </lineage>
</organism>
<dbReference type="SUPFAM" id="SSF52058">
    <property type="entry name" value="L domain-like"/>
    <property type="match status" value="1"/>
</dbReference>
<evidence type="ECO:0000313" key="4">
    <source>
        <dbReference type="EMBL" id="MPM16409.1"/>
    </source>
</evidence>
<evidence type="ECO:0000256" key="2">
    <source>
        <dbReference type="ARBA" id="ARBA00022737"/>
    </source>
</evidence>
<dbReference type="PANTHER" id="PTHR46652">
    <property type="entry name" value="LEUCINE-RICH REPEAT AND IQ DOMAIN-CONTAINING PROTEIN 1-RELATED"/>
    <property type="match status" value="1"/>
</dbReference>
<sequence length="483" mass="52584">MFILTIYGYVFLAPSLLIVLLFADIVCLLWLCFKMGVFKRAKEVDKKERNVSIAVLSGSGLMLILFLLSILFIYGAPTAAATAPIATEPPTAATEMPGATLDPYIVIEWQDPTIEAGIRKALGKSESEPITTGDVAYIYELKIAGDTLYVNDDSAWPFVDRYSNTYSVDNGQTYLPISDQTISLADLANFSGLNTLNVYAVNVSGLESLKNCGSLNTVWLDACGNIDLNLFSGCDQLYDLSIADCDAVVLAGAGERLSIRMLTLHYCGSIDAGELAQFSNLYYLSVCGSPVSAVEQIGRLTNLTSLTLSNTGASSFDFLQNLTQMNALSLSGTEITELPSLDAMTNLQSLNLTYCTLDDSDMLQISAHTGLTYLMLDGCPFADLSFVKNLTNLTTISFDNSRVKDITPLKNLTKLDTLWLMGLDVSDISVLSNLKKLNSVWILQTKVKDYSPLKGLPIQYIAVDAAYEDQVRSILPNATVDSW</sequence>
<feature type="transmembrane region" description="Helical" evidence="3">
    <location>
        <begin position="53"/>
        <end position="74"/>
    </location>
</feature>
<keyword evidence="3" id="KW-1133">Transmembrane helix</keyword>
<accession>A0A644XJY4</accession>
<dbReference type="EMBL" id="VSSQ01002605">
    <property type="protein sequence ID" value="MPM16409.1"/>
    <property type="molecule type" value="Genomic_DNA"/>
</dbReference>
<evidence type="ECO:0000256" key="1">
    <source>
        <dbReference type="ARBA" id="ARBA00022614"/>
    </source>
</evidence>
<keyword evidence="3" id="KW-0812">Transmembrane</keyword>
<keyword evidence="3" id="KW-0472">Membrane</keyword>
<comment type="caution">
    <text evidence="4">The sequence shown here is derived from an EMBL/GenBank/DDBJ whole genome shotgun (WGS) entry which is preliminary data.</text>
</comment>
<dbReference type="PANTHER" id="PTHR46652:SF3">
    <property type="entry name" value="LEUCINE-RICH REPEAT-CONTAINING PROTEIN 9"/>
    <property type="match status" value="1"/>
</dbReference>
<name>A0A644XJY4_9ZZZZ</name>
<gene>
    <name evidence="4" type="ORF">SDC9_62788</name>
</gene>
<feature type="transmembrane region" description="Helical" evidence="3">
    <location>
        <begin position="6"/>
        <end position="33"/>
    </location>
</feature>
<keyword evidence="2" id="KW-0677">Repeat</keyword>
<dbReference type="InterPro" id="IPR032675">
    <property type="entry name" value="LRR_dom_sf"/>
</dbReference>
<dbReference type="InterPro" id="IPR050836">
    <property type="entry name" value="SDS22/Internalin_LRR"/>
</dbReference>
<proteinExistence type="predicted"/>
<keyword evidence="1" id="KW-0433">Leucine-rich repeat</keyword>
<dbReference type="AlphaFoldDB" id="A0A644XJY4"/>
<reference evidence="4" key="1">
    <citation type="submission" date="2019-08" db="EMBL/GenBank/DDBJ databases">
        <authorList>
            <person name="Kucharzyk K."/>
            <person name="Murdoch R.W."/>
            <person name="Higgins S."/>
            <person name="Loffler F."/>
        </authorList>
    </citation>
    <scope>NUCLEOTIDE SEQUENCE</scope>
</reference>
<evidence type="ECO:0008006" key="5">
    <source>
        <dbReference type="Google" id="ProtNLM"/>
    </source>
</evidence>
<protein>
    <recommendedName>
        <fullName evidence="5">Internalin-A</fullName>
    </recommendedName>
</protein>
<dbReference type="Gene3D" id="3.80.10.10">
    <property type="entry name" value="Ribonuclease Inhibitor"/>
    <property type="match status" value="1"/>
</dbReference>
<evidence type="ECO:0000256" key="3">
    <source>
        <dbReference type="SAM" id="Phobius"/>
    </source>
</evidence>